<protein>
    <recommendedName>
        <fullName evidence="4">Disease resistance R13L4/SHOC-2-like LRR domain-containing protein</fullName>
    </recommendedName>
</protein>
<feature type="transmembrane region" description="Helical" evidence="3">
    <location>
        <begin position="301"/>
        <end position="320"/>
    </location>
</feature>
<dbReference type="InterPro" id="IPR001611">
    <property type="entry name" value="Leu-rich_rpt"/>
</dbReference>
<keyword evidence="3" id="KW-1133">Transmembrane helix</keyword>
<dbReference type="AlphaFoldDB" id="A0A3B0Y5D9"/>
<dbReference type="GO" id="GO:0005737">
    <property type="term" value="C:cytoplasm"/>
    <property type="evidence" value="ECO:0007669"/>
    <property type="project" value="TreeGrafter"/>
</dbReference>
<proteinExistence type="predicted"/>
<keyword evidence="3" id="KW-0472">Membrane</keyword>
<dbReference type="InterPro" id="IPR050216">
    <property type="entry name" value="LRR_domain-containing"/>
</dbReference>
<evidence type="ECO:0000256" key="1">
    <source>
        <dbReference type="ARBA" id="ARBA00022614"/>
    </source>
</evidence>
<dbReference type="SMART" id="SM00369">
    <property type="entry name" value="LRR_TYP"/>
    <property type="match status" value="4"/>
</dbReference>
<dbReference type="InterPro" id="IPR032675">
    <property type="entry name" value="LRR_dom_sf"/>
</dbReference>
<dbReference type="PANTHER" id="PTHR48051:SF1">
    <property type="entry name" value="RAS SUPPRESSOR PROTEIN 1"/>
    <property type="match status" value="1"/>
</dbReference>
<feature type="domain" description="Disease resistance R13L4/SHOC-2-like LRR" evidence="4">
    <location>
        <begin position="178"/>
        <end position="247"/>
    </location>
</feature>
<feature type="transmembrane region" description="Helical" evidence="3">
    <location>
        <begin position="260"/>
        <end position="281"/>
    </location>
</feature>
<evidence type="ECO:0000259" key="4">
    <source>
        <dbReference type="Pfam" id="PF23598"/>
    </source>
</evidence>
<gene>
    <name evidence="5" type="ORF">MNBD_GAMMA12-2926</name>
</gene>
<name>A0A3B0Y5D9_9ZZZZ</name>
<reference evidence="5" key="1">
    <citation type="submission" date="2018-06" db="EMBL/GenBank/DDBJ databases">
        <authorList>
            <person name="Zhirakovskaya E."/>
        </authorList>
    </citation>
    <scope>NUCLEOTIDE SEQUENCE</scope>
</reference>
<dbReference type="Gene3D" id="3.80.10.10">
    <property type="entry name" value="Ribonuclease Inhibitor"/>
    <property type="match status" value="1"/>
</dbReference>
<evidence type="ECO:0000313" key="5">
    <source>
        <dbReference type="EMBL" id="VAW74811.1"/>
    </source>
</evidence>
<feature type="transmembrane region" description="Helical" evidence="3">
    <location>
        <begin position="411"/>
        <end position="433"/>
    </location>
</feature>
<feature type="transmembrane region" description="Helical" evidence="3">
    <location>
        <begin position="332"/>
        <end position="353"/>
    </location>
</feature>
<dbReference type="SMART" id="SM00364">
    <property type="entry name" value="LRR_BAC"/>
    <property type="match status" value="4"/>
</dbReference>
<keyword evidence="3" id="KW-0812">Transmembrane</keyword>
<feature type="transmembrane region" description="Helical" evidence="3">
    <location>
        <begin position="379"/>
        <end position="399"/>
    </location>
</feature>
<dbReference type="PROSITE" id="PS51450">
    <property type="entry name" value="LRR"/>
    <property type="match status" value="2"/>
</dbReference>
<dbReference type="InterPro" id="IPR055414">
    <property type="entry name" value="LRR_R13L4/SHOC2-like"/>
</dbReference>
<accession>A0A3B0Y5D9</accession>
<dbReference type="Pfam" id="PF23598">
    <property type="entry name" value="LRR_14"/>
    <property type="match status" value="1"/>
</dbReference>
<evidence type="ECO:0000256" key="2">
    <source>
        <dbReference type="ARBA" id="ARBA00022737"/>
    </source>
</evidence>
<evidence type="ECO:0000256" key="3">
    <source>
        <dbReference type="SAM" id="Phobius"/>
    </source>
</evidence>
<sequence length="476" mass="55539">MEEIEKKVLELIVNDVFDREILKEFSRYLSDKNDPRAEIVDIEIELASGNPLNRSELGRKLETLNEQALLEIYDLKEYMFGTLYVDLRYGLIQSVFIDQLYQEYVEVLIHSGHAEYVYDLTLREFNEPPDWLIKLPKLRILDLGNNFLVSFPEEIQLFQNLKRLTMRNNALLILPEWIGELTNLEYLDFDQNYIAQLPESIGRLTKLNTLNINHNELRALPESLVNLTHLQQYDFSKNYISGLPKTLNNQYSKGPQRYRLIQWSGIIMFVAFVFASANLHHFLSYEMVKSAIKHPTSSDEFFAWGLYFSIYATAIASLTGRLINRYKYHRPFNLSLVSFTSIIAFLFLSLLFFTGKEINSTALDYINCILFDNGCIPRAVYRTWIIFGGILLYLSFTIIRLKPMITNRRQLILSSILVFYFLVLTIFSIIIAAMLYQHIILAIFFPLIFVPSYFSILSVIAIRNILDSNKAYIVME</sequence>
<keyword evidence="2" id="KW-0677">Repeat</keyword>
<organism evidence="5">
    <name type="scientific">hydrothermal vent metagenome</name>
    <dbReference type="NCBI Taxonomy" id="652676"/>
    <lineage>
        <taxon>unclassified sequences</taxon>
        <taxon>metagenomes</taxon>
        <taxon>ecological metagenomes</taxon>
    </lineage>
</organism>
<dbReference type="PANTHER" id="PTHR48051">
    <property type="match status" value="1"/>
</dbReference>
<dbReference type="SUPFAM" id="SSF52058">
    <property type="entry name" value="L domain-like"/>
    <property type="match status" value="1"/>
</dbReference>
<keyword evidence="1" id="KW-0433">Leucine-rich repeat</keyword>
<dbReference type="EMBL" id="UOFL01000068">
    <property type="protein sequence ID" value="VAW74811.1"/>
    <property type="molecule type" value="Genomic_DNA"/>
</dbReference>
<feature type="transmembrane region" description="Helical" evidence="3">
    <location>
        <begin position="439"/>
        <end position="462"/>
    </location>
</feature>
<dbReference type="InterPro" id="IPR003591">
    <property type="entry name" value="Leu-rich_rpt_typical-subtyp"/>
</dbReference>